<name>A0ACD4P1U3_9PSED</name>
<accession>A0ACD4P1U3</accession>
<evidence type="ECO:0000313" key="2">
    <source>
        <dbReference type="Proteomes" id="UP001163982"/>
    </source>
</evidence>
<proteinExistence type="predicted"/>
<gene>
    <name evidence="1" type="ORF">OZ911_18080</name>
</gene>
<protein>
    <submittedName>
        <fullName evidence="1">DUF1073 domain-containing protein</fullName>
    </submittedName>
</protein>
<evidence type="ECO:0000313" key="1">
    <source>
        <dbReference type="EMBL" id="WAP61827.1"/>
    </source>
</evidence>
<organism evidence="1 2">
    <name type="scientific">Pseudomonas fortuita</name>
    <dbReference type="NCBI Taxonomy" id="3233375"/>
    <lineage>
        <taxon>Bacteria</taxon>
        <taxon>Pseudomonadati</taxon>
        <taxon>Pseudomonadota</taxon>
        <taxon>Gammaproteobacteria</taxon>
        <taxon>Pseudomonadales</taxon>
        <taxon>Pseudomonadaceae</taxon>
        <taxon>Pseudomonas</taxon>
    </lineage>
</organism>
<dbReference type="EMBL" id="CP114035">
    <property type="protein sequence ID" value="WAP61827.1"/>
    <property type="molecule type" value="Genomic_DNA"/>
</dbReference>
<keyword evidence="2" id="KW-1185">Reference proteome</keyword>
<dbReference type="Proteomes" id="UP001163982">
    <property type="component" value="Chromosome"/>
</dbReference>
<sequence>MGVVRYLSDKLVNLVANLGTERDKASGSTYAPVILTDEQLVNAYRGAWLPRKIVDIPALDGTRRWRGWQADKKQIEKIEAEEARLDLRAKVKQALTRARLFGGSAIFIGTGEMNTAVPLNPDRIQTGGLKYLAVMNRRQLSPTEIEQDPQSERFGKPKAYRLADSQLEIHPSRLVIFSGAEHPDPDLAPANIFGWGDSVLQALFEAIKQSDGTMANVASLVFEAKVDVIRIPDFMQSLQDDGYRKQVLERITLAATAKGINGTLLLDKEEDYETKSASFGTLPDIIDRFLQAVSGAADIPATRLLGQSPSGLNSTGEADLRNYYDRIQALQELDITPALKLLDDCLIRSALGSRPAQIHYVWNPLWQPTAKERSEISKQTAETIKTLGETKLWPEDALSKAATTLLVEQSVLPGLEAAITEFGAELPEEEPDDVPPTP</sequence>
<reference evidence="1" key="1">
    <citation type="journal article" date="2024" name="Int. J. Syst. Evol. Microbiol.">
        <title>Pseudomonas fortuita sp. nov., isolated from the endosphere of a wild yam.</title>
        <authorList>
            <person name="Carlier A."/>
            <person name="Beaumel M."/>
            <person name="Moreau S."/>
            <person name="Acar T."/>
            <person name="Sana T.G."/>
            <person name="Cnockaert M."/>
            <person name="Vandamme P."/>
        </authorList>
    </citation>
    <scope>NUCLEOTIDE SEQUENCE</scope>
    <source>
        <strain evidence="1">GMI12077</strain>
    </source>
</reference>